<dbReference type="EMBL" id="JAMTCS010000015">
    <property type="protein sequence ID" value="MCP2266989.1"/>
    <property type="molecule type" value="Genomic_DNA"/>
</dbReference>
<accession>A0A9X2K0D1</accession>
<protein>
    <submittedName>
        <fullName evidence="2">Uncharacterized protein</fullName>
    </submittedName>
</protein>
<reference evidence="2" key="1">
    <citation type="submission" date="2022-06" db="EMBL/GenBank/DDBJ databases">
        <title>Genomic Encyclopedia of Archaeal and Bacterial Type Strains, Phase II (KMG-II): from individual species to whole genera.</title>
        <authorList>
            <person name="Goeker M."/>
        </authorList>
    </citation>
    <scope>NUCLEOTIDE SEQUENCE</scope>
    <source>
        <strain evidence="2">DSM 26652</strain>
    </source>
</reference>
<name>A0A9X2K0D1_9MICO</name>
<sequence length="161" mass="16325">MFRDVAVRSTRARARALVRDVTRGAAAGAVTVVVLTGCAAAGPAQEPSSSAGENAAAPPAEVPDEGCSGPLSSDVTAVQVEVAVKDGRVEPAPDRVEVPLGATVVLRAEADVPAEIHVHGYDVAGEAGPGHPACLEVLADVPGVYDVEAHPETLLLQLVVR</sequence>
<gene>
    <name evidence="2" type="ORF">APR03_004361</name>
</gene>
<keyword evidence="3" id="KW-1185">Reference proteome</keyword>
<dbReference type="AlphaFoldDB" id="A0A9X2K0D1"/>
<dbReference type="Proteomes" id="UP001139493">
    <property type="component" value="Unassembled WGS sequence"/>
</dbReference>
<comment type="caution">
    <text evidence="2">The sequence shown here is derived from an EMBL/GenBank/DDBJ whole genome shotgun (WGS) entry which is preliminary data.</text>
</comment>
<feature type="region of interest" description="Disordered" evidence="1">
    <location>
        <begin position="42"/>
        <end position="72"/>
    </location>
</feature>
<dbReference type="InterPro" id="IPR008972">
    <property type="entry name" value="Cupredoxin"/>
</dbReference>
<dbReference type="SUPFAM" id="SSF49503">
    <property type="entry name" value="Cupredoxins"/>
    <property type="match status" value="1"/>
</dbReference>
<organism evidence="2 3">
    <name type="scientific">Promicromonospora thailandica</name>
    <dbReference type="NCBI Taxonomy" id="765201"/>
    <lineage>
        <taxon>Bacteria</taxon>
        <taxon>Bacillati</taxon>
        <taxon>Actinomycetota</taxon>
        <taxon>Actinomycetes</taxon>
        <taxon>Micrococcales</taxon>
        <taxon>Promicromonosporaceae</taxon>
        <taxon>Promicromonospora</taxon>
    </lineage>
</organism>
<dbReference type="Gene3D" id="2.60.40.420">
    <property type="entry name" value="Cupredoxins - blue copper proteins"/>
    <property type="match status" value="1"/>
</dbReference>
<evidence type="ECO:0000313" key="3">
    <source>
        <dbReference type="Proteomes" id="UP001139493"/>
    </source>
</evidence>
<proteinExistence type="predicted"/>
<evidence type="ECO:0000256" key="1">
    <source>
        <dbReference type="SAM" id="MobiDB-lite"/>
    </source>
</evidence>
<evidence type="ECO:0000313" key="2">
    <source>
        <dbReference type="EMBL" id="MCP2266989.1"/>
    </source>
</evidence>